<dbReference type="STRING" id="41875.K8EAC6"/>
<dbReference type="PANTHER" id="PTHR34131:SF3">
    <property type="entry name" value="(RAP ANNOTATION RELEASE2) GALACTOSE-BINDING LIKE DOMAIN CONTAINING PROTEIN"/>
    <property type="match status" value="1"/>
</dbReference>
<dbReference type="KEGG" id="bpg:Bathy01g06050"/>
<accession>K8EAC6</accession>
<dbReference type="AlphaFoldDB" id="K8EAC6"/>
<protein>
    <submittedName>
        <fullName evidence="2">Uncharacterized protein</fullName>
    </submittedName>
</protein>
<organism evidence="2 3">
    <name type="scientific">Bathycoccus prasinos</name>
    <dbReference type="NCBI Taxonomy" id="41875"/>
    <lineage>
        <taxon>Eukaryota</taxon>
        <taxon>Viridiplantae</taxon>
        <taxon>Chlorophyta</taxon>
        <taxon>Mamiellophyceae</taxon>
        <taxon>Mamiellales</taxon>
        <taxon>Bathycoccaceae</taxon>
        <taxon>Bathycoccus</taxon>
    </lineage>
</organism>
<gene>
    <name evidence="2" type="ORF">Bathy01g06050</name>
</gene>
<reference evidence="2 3" key="1">
    <citation type="submission" date="2011-10" db="EMBL/GenBank/DDBJ databases">
        <authorList>
            <person name="Genoscope - CEA"/>
        </authorList>
    </citation>
    <scope>NUCLEOTIDE SEQUENCE [LARGE SCALE GENOMIC DNA]</scope>
    <source>
        <strain evidence="2 3">RCC 1105</strain>
    </source>
</reference>
<dbReference type="Proteomes" id="UP000198341">
    <property type="component" value="Chromosome 1"/>
</dbReference>
<dbReference type="PANTHER" id="PTHR34131">
    <property type="entry name" value="(RAP ANNOTATION RELEASE2) GALACTOSE-BINDING LIKE DOMAIN CONTAINING PROTEIN"/>
    <property type="match status" value="1"/>
</dbReference>
<dbReference type="RefSeq" id="XP_007515807.1">
    <property type="nucleotide sequence ID" value="XM_007515745.1"/>
</dbReference>
<feature type="compositionally biased region" description="Low complexity" evidence="1">
    <location>
        <begin position="188"/>
        <end position="203"/>
    </location>
</feature>
<evidence type="ECO:0000256" key="1">
    <source>
        <dbReference type="SAM" id="MobiDB-lite"/>
    </source>
</evidence>
<dbReference type="PROSITE" id="PS51257">
    <property type="entry name" value="PROKAR_LIPOPROTEIN"/>
    <property type="match status" value="1"/>
</dbReference>
<evidence type="ECO:0000313" key="2">
    <source>
        <dbReference type="EMBL" id="CCO14686.1"/>
    </source>
</evidence>
<dbReference type="InterPro" id="IPR018971">
    <property type="entry name" value="DUF1997"/>
</dbReference>
<dbReference type="Pfam" id="PF09366">
    <property type="entry name" value="DUF1997"/>
    <property type="match status" value="1"/>
</dbReference>
<proteinExistence type="predicted"/>
<evidence type="ECO:0000313" key="3">
    <source>
        <dbReference type="Proteomes" id="UP000198341"/>
    </source>
</evidence>
<dbReference type="OrthoDB" id="426136at2759"/>
<dbReference type="GeneID" id="19018340"/>
<keyword evidence="3" id="KW-1185">Reference proteome</keyword>
<name>K8EAC6_9CHLO</name>
<feature type="region of interest" description="Disordered" evidence="1">
    <location>
        <begin position="167"/>
        <end position="203"/>
    </location>
</feature>
<dbReference type="eggNOG" id="ENOG502QTF3">
    <property type="taxonomic scope" value="Eukaryota"/>
</dbReference>
<dbReference type="EMBL" id="FO082278">
    <property type="protein sequence ID" value="CCO14686.1"/>
    <property type="molecule type" value="Genomic_DNA"/>
</dbReference>
<sequence length="444" mass="49843">MAIADRAPGMLCSLSVCYSVCSCARLGDSGGRVYLKTFRKRRTLSPYYEKYSQNEKIFQSSRDWICVSRDLSVREGVVLVQKAAGKQHNKEESCLFFLYSFGEKKRLLFVALFVLSSEREKNTHVYKMRTTSCTTTTSYASCSFRVRRKRTSTKRNSIRFFSTVSSSSSFERDDDDDAVATMERKSSGETSTSSSFTMTTTSVTLREDKEETKAVKTFKMRQGRHASFSAKKSGTVHVLEVSDPSRGLREYMSLPATSYSTLDGETVKRIDDCTFECTLGTLSFLGFKITPTVTAKVDVRPNGAGPMISVEEATISGSKIVEDANEQFQLSSVNDVSWFDSATEEFPNQKTIQSDTTVSVYLIVPRWFPFTVKSTERTGRFVVNQVVGQVVPRFLKQLKADYEVWSLGDDSRKAVCEGGLFDVDQSKSNPEMCDVSSKEEDEQD</sequence>